<comment type="caution">
    <text evidence="2">The sequence shown here is derived from an EMBL/GenBank/DDBJ whole genome shotgun (WGS) entry which is preliminary data.</text>
</comment>
<feature type="transmembrane region" description="Helical" evidence="1">
    <location>
        <begin position="47"/>
        <end position="70"/>
    </location>
</feature>
<dbReference type="EMBL" id="JAAMPJ010000001">
    <property type="protein sequence ID" value="NGY58596.1"/>
    <property type="molecule type" value="Genomic_DNA"/>
</dbReference>
<evidence type="ECO:0000313" key="2">
    <source>
        <dbReference type="EMBL" id="NGY58596.1"/>
    </source>
</evidence>
<dbReference type="RefSeq" id="WP_166044610.1">
    <property type="nucleotide sequence ID" value="NZ_JAAMPJ010000001.1"/>
</dbReference>
<keyword evidence="1" id="KW-0472">Membrane</keyword>
<sequence length="75" mass="7960">MELDALFGGSSNSDVDTIDADAEVQEFEIDETPEENDEGVGGIGWKVLVLFICGGLVITGLAVAFMVWVIEGLVL</sequence>
<evidence type="ECO:0000256" key="1">
    <source>
        <dbReference type="SAM" id="Phobius"/>
    </source>
</evidence>
<evidence type="ECO:0000313" key="3">
    <source>
        <dbReference type="Proteomes" id="UP000481360"/>
    </source>
</evidence>
<gene>
    <name evidence="2" type="ORF">G7043_06590</name>
</gene>
<keyword evidence="1" id="KW-1133">Transmembrane helix</keyword>
<accession>A0A7C9VQZ9</accession>
<keyword evidence="1" id="KW-0812">Transmembrane</keyword>
<dbReference type="AlphaFoldDB" id="A0A7C9VQZ9"/>
<name>A0A7C9VQZ9_9PSEU</name>
<reference evidence="2 3" key="1">
    <citation type="submission" date="2020-03" db="EMBL/GenBank/DDBJ databases">
        <title>Isolation and identification of active actinomycetes.</title>
        <authorList>
            <person name="Sun X."/>
        </authorList>
    </citation>
    <scope>NUCLEOTIDE SEQUENCE [LARGE SCALE GENOMIC DNA]</scope>
    <source>
        <strain evidence="2 3">NEAU-D13</strain>
    </source>
</reference>
<proteinExistence type="predicted"/>
<organism evidence="2 3">
    <name type="scientific">Lentzea alba</name>
    <dbReference type="NCBI Taxonomy" id="2714351"/>
    <lineage>
        <taxon>Bacteria</taxon>
        <taxon>Bacillati</taxon>
        <taxon>Actinomycetota</taxon>
        <taxon>Actinomycetes</taxon>
        <taxon>Pseudonocardiales</taxon>
        <taxon>Pseudonocardiaceae</taxon>
        <taxon>Lentzea</taxon>
    </lineage>
</organism>
<keyword evidence="3" id="KW-1185">Reference proteome</keyword>
<dbReference type="Proteomes" id="UP000481360">
    <property type="component" value="Unassembled WGS sequence"/>
</dbReference>
<protein>
    <recommendedName>
        <fullName evidence="4">Transmembrane protein</fullName>
    </recommendedName>
</protein>
<evidence type="ECO:0008006" key="4">
    <source>
        <dbReference type="Google" id="ProtNLM"/>
    </source>
</evidence>